<dbReference type="Pfam" id="PF25967">
    <property type="entry name" value="RND-MFP_C"/>
    <property type="match status" value="1"/>
</dbReference>
<dbReference type="PANTHER" id="PTHR32347:SF23">
    <property type="entry name" value="BLL5650 PROTEIN"/>
    <property type="match status" value="1"/>
</dbReference>
<gene>
    <name evidence="5" type="ORF">ACFSGX_05995</name>
</gene>
<evidence type="ECO:0000256" key="2">
    <source>
        <dbReference type="ARBA" id="ARBA00023054"/>
    </source>
</evidence>
<evidence type="ECO:0000313" key="6">
    <source>
        <dbReference type="Proteomes" id="UP001597400"/>
    </source>
</evidence>
<dbReference type="PANTHER" id="PTHR32347">
    <property type="entry name" value="EFFLUX SYSTEM COMPONENT YKNX-RELATED"/>
    <property type="match status" value="1"/>
</dbReference>
<dbReference type="InterPro" id="IPR050465">
    <property type="entry name" value="UPF0194_transport"/>
</dbReference>
<evidence type="ECO:0000256" key="1">
    <source>
        <dbReference type="ARBA" id="ARBA00004196"/>
    </source>
</evidence>
<keyword evidence="2" id="KW-0175">Coiled coil</keyword>
<proteinExistence type="predicted"/>
<evidence type="ECO:0000256" key="3">
    <source>
        <dbReference type="SAM" id="Phobius"/>
    </source>
</evidence>
<keyword evidence="6" id="KW-1185">Reference proteome</keyword>
<evidence type="ECO:0000259" key="4">
    <source>
        <dbReference type="Pfam" id="PF25967"/>
    </source>
</evidence>
<protein>
    <submittedName>
        <fullName evidence="5">Efflux RND transporter periplasmic adaptor subunit</fullName>
    </submittedName>
</protein>
<feature type="domain" description="Multidrug resistance protein MdtA-like C-terminal permuted SH3" evidence="4">
    <location>
        <begin position="374"/>
        <end position="431"/>
    </location>
</feature>
<name>A0ABW4TY38_9SPHN</name>
<accession>A0ABW4TY38</accession>
<sequence length="444" mass="46856">MKLGLFGISAVLRDTVHMMTEQPVHATTPAGAGMDRRVAKKVTPWWRRRVVLIAVVVAIAGLALWRFLPSSGSTDIALADIEIGAVARAPFADYLPVRATVAPRVTTLVGVLSGGQVETLLVQDGAMVVAGQPLATLANPTLKLDVLTREAQIAGQLGDVSGQDLGIERNRLDRAGQIAQANYDLIKARRELGIREQLHDQGFVSDAGVKSFAEETAYQQKRLAQLQSGGAAEARITATQAARLADTRGRLSGNLAAVRAGLDALTVRAPTGGRLTNFTIQPGQTLKPGDPAGQVDSEGSWKLEADVDEYYLGRVAVGQRATADGARVTVSKVLPAVKDGRFRVELTFDGAARGGLNRGQTIDIRITLGSTAPALVAPVGGWLEAGGGASAFVLDADGRHARRRAVKVGRRNPEQVEILSGLTSGERIVNSNTASVKGDILNLR</sequence>
<dbReference type="Gene3D" id="2.40.420.20">
    <property type="match status" value="1"/>
</dbReference>
<comment type="caution">
    <text evidence="5">The sequence shown here is derived from an EMBL/GenBank/DDBJ whole genome shotgun (WGS) entry which is preliminary data.</text>
</comment>
<dbReference type="EMBL" id="JBHUGS010000002">
    <property type="protein sequence ID" value="MFD1950314.1"/>
    <property type="molecule type" value="Genomic_DNA"/>
</dbReference>
<keyword evidence="3" id="KW-0812">Transmembrane</keyword>
<evidence type="ECO:0000313" key="5">
    <source>
        <dbReference type="EMBL" id="MFD1950314.1"/>
    </source>
</evidence>
<keyword evidence="3" id="KW-1133">Transmembrane helix</keyword>
<dbReference type="Proteomes" id="UP001597400">
    <property type="component" value="Unassembled WGS sequence"/>
</dbReference>
<dbReference type="Gene3D" id="2.40.50.100">
    <property type="match status" value="1"/>
</dbReference>
<dbReference type="InterPro" id="IPR058627">
    <property type="entry name" value="MdtA-like_C"/>
</dbReference>
<keyword evidence="3" id="KW-0472">Membrane</keyword>
<organism evidence="5 6">
    <name type="scientific">Sphingomonas arantia</name>
    <dbReference type="NCBI Taxonomy" id="1460676"/>
    <lineage>
        <taxon>Bacteria</taxon>
        <taxon>Pseudomonadati</taxon>
        <taxon>Pseudomonadota</taxon>
        <taxon>Alphaproteobacteria</taxon>
        <taxon>Sphingomonadales</taxon>
        <taxon>Sphingomonadaceae</taxon>
        <taxon>Sphingomonas</taxon>
    </lineage>
</organism>
<comment type="subcellular location">
    <subcellularLocation>
        <location evidence="1">Cell envelope</location>
    </subcellularLocation>
</comment>
<reference evidence="6" key="1">
    <citation type="journal article" date="2019" name="Int. J. Syst. Evol. Microbiol.">
        <title>The Global Catalogue of Microorganisms (GCM) 10K type strain sequencing project: providing services to taxonomists for standard genome sequencing and annotation.</title>
        <authorList>
            <consortium name="The Broad Institute Genomics Platform"/>
            <consortium name="The Broad Institute Genome Sequencing Center for Infectious Disease"/>
            <person name="Wu L."/>
            <person name="Ma J."/>
        </authorList>
    </citation>
    <scope>NUCLEOTIDE SEQUENCE [LARGE SCALE GENOMIC DNA]</scope>
    <source>
        <strain evidence="6">CGMCC 1.12702</strain>
    </source>
</reference>
<feature type="transmembrane region" description="Helical" evidence="3">
    <location>
        <begin position="50"/>
        <end position="68"/>
    </location>
</feature>